<organism evidence="1 2">
    <name type="scientific">Chitinophaga rupis</name>
    <dbReference type="NCBI Taxonomy" id="573321"/>
    <lineage>
        <taxon>Bacteria</taxon>
        <taxon>Pseudomonadati</taxon>
        <taxon>Bacteroidota</taxon>
        <taxon>Chitinophagia</taxon>
        <taxon>Chitinophagales</taxon>
        <taxon>Chitinophagaceae</taxon>
        <taxon>Chitinophaga</taxon>
    </lineage>
</organism>
<keyword evidence="2" id="KW-1185">Reference proteome</keyword>
<evidence type="ECO:0000313" key="2">
    <source>
        <dbReference type="Proteomes" id="UP000198984"/>
    </source>
</evidence>
<dbReference type="Proteomes" id="UP000198984">
    <property type="component" value="Unassembled WGS sequence"/>
</dbReference>
<sequence>MHKYKSERFEAGIITFNFKPSAFINILNYSYQFIQSNSISAAFQFVIDNS</sequence>
<proteinExistence type="predicted"/>
<dbReference type="STRING" id="573321.SAMN04488505_10826"/>
<gene>
    <name evidence="1" type="ORF">SAMN04488505_10826</name>
</gene>
<dbReference type="AlphaFoldDB" id="A0A1H8DKI2"/>
<dbReference type="EMBL" id="FOBB01000008">
    <property type="protein sequence ID" value="SEN07675.1"/>
    <property type="molecule type" value="Genomic_DNA"/>
</dbReference>
<accession>A0A1H8DKI2</accession>
<name>A0A1H8DKI2_9BACT</name>
<protein>
    <submittedName>
        <fullName evidence="1">Uncharacterized protein</fullName>
    </submittedName>
</protein>
<reference evidence="1 2" key="1">
    <citation type="submission" date="2016-10" db="EMBL/GenBank/DDBJ databases">
        <authorList>
            <person name="de Groot N.N."/>
        </authorList>
    </citation>
    <scope>NUCLEOTIDE SEQUENCE [LARGE SCALE GENOMIC DNA]</scope>
    <source>
        <strain evidence="1 2">DSM 21039</strain>
    </source>
</reference>
<evidence type="ECO:0000313" key="1">
    <source>
        <dbReference type="EMBL" id="SEN07675.1"/>
    </source>
</evidence>